<dbReference type="Pfam" id="PF00884">
    <property type="entry name" value="Sulfatase"/>
    <property type="match status" value="1"/>
</dbReference>
<evidence type="ECO:0000256" key="2">
    <source>
        <dbReference type="ARBA" id="ARBA00022801"/>
    </source>
</evidence>
<evidence type="ECO:0000313" key="6">
    <source>
        <dbReference type="Proteomes" id="UP000319374"/>
    </source>
</evidence>
<dbReference type="AlphaFoldDB" id="A0A4Y1X0J0"/>
<dbReference type="EMBL" id="AP019736">
    <property type="protein sequence ID" value="BBL06542.1"/>
    <property type="molecule type" value="Genomic_DNA"/>
</dbReference>
<dbReference type="PANTHER" id="PTHR43751:SF6">
    <property type="entry name" value="N-ACETYLGALACTOSAMINE-6-O-SULFATASE"/>
    <property type="match status" value="1"/>
</dbReference>
<dbReference type="GeneID" id="98673157"/>
<dbReference type="InterPro" id="IPR052701">
    <property type="entry name" value="GAG_Ulvan_Degrading_Sulfatases"/>
</dbReference>
<dbReference type="GO" id="GO:0016787">
    <property type="term" value="F:hydrolase activity"/>
    <property type="evidence" value="ECO:0007669"/>
    <property type="project" value="UniProtKB-KW"/>
</dbReference>
<evidence type="ECO:0000256" key="3">
    <source>
        <dbReference type="PIRSR" id="PIRSR600917-52"/>
    </source>
</evidence>
<dbReference type="InterPro" id="IPR017850">
    <property type="entry name" value="Alkaline_phosphatase_core_sf"/>
</dbReference>
<dbReference type="InterPro" id="IPR000917">
    <property type="entry name" value="Sulfatase_N"/>
</dbReference>
<evidence type="ECO:0000259" key="4">
    <source>
        <dbReference type="Pfam" id="PF00884"/>
    </source>
</evidence>
<evidence type="ECO:0000256" key="1">
    <source>
        <dbReference type="ARBA" id="ARBA00008779"/>
    </source>
</evidence>
<dbReference type="OrthoDB" id="9765065at2"/>
<dbReference type="KEGG" id="ada:A5CPEGH6_11800"/>
<accession>A0A4Y1X0J0</accession>
<protein>
    <submittedName>
        <fullName evidence="5">Arylsulfatase</fullName>
    </submittedName>
</protein>
<sequence length="515" mass="55163">MHKPFDTLGRLSLCAAGLAPAAAAGQQPAAPPNVIIIYADDLGFGDLSCNGSRTIATPNADRAAREGIRFTNVHTVASTSTPARYGLLTGQYPWRKPGTGIAAGDAGMIISPEQYTLADLFKSAGYVTGAVGKWHLGLGETARQQWNGEIAPGLRDIGFDYSFIMAATGDRVPCVYIENQRVVNLDPEDPIAVSYEKPFPGEPTGRDNPELLRMTPSHGHDQAIVHGIPRIGYMKGGKSALWRDEEIADRITEKALGFIADNRGRPFFLYLGTNDIHVPRVPHERFAGRSGMGPRGDAVLSFDHTVGKVLDALDSLGLADNTLLIISSDNGPVVDDGYNDRAAELLGDHRPWGDFRGGKYSAFEAGTRVPFIVRWPGHVAANRISDALLSHIDLYASLAALCGAALPEGAAPDSRNHLGTLLGTDSEGAEYVVGINLSQTLSVISDGWKYIAPSNAPARNEATDTEMGNDPAEQLYDLRNDPGERRNVAAGNPGEVARLKALLDRIKARPSRSGR</sequence>
<dbReference type="SUPFAM" id="SSF53649">
    <property type="entry name" value="Alkaline phosphatase-like"/>
    <property type="match status" value="1"/>
</dbReference>
<feature type="modified residue" description="3-oxoalanine (Ser)" evidence="3">
    <location>
        <position position="80"/>
    </location>
</feature>
<comment type="similarity">
    <text evidence="1">Belongs to the sulfatase family.</text>
</comment>
<dbReference type="Gene3D" id="3.30.1120.10">
    <property type="match status" value="1"/>
</dbReference>
<dbReference type="PANTHER" id="PTHR43751">
    <property type="entry name" value="SULFATASE"/>
    <property type="match status" value="1"/>
</dbReference>
<feature type="domain" description="Sulfatase N-terminal" evidence="4">
    <location>
        <begin position="32"/>
        <end position="403"/>
    </location>
</feature>
<reference evidence="6" key="1">
    <citation type="submission" date="2019-06" db="EMBL/GenBank/DDBJ databases">
        <title>Alistipes onderdonkii subsp. vulgaris subsp. nov., Alistipes dispar sp. nov. and Alistipes communis sp. nov., isolated from human faeces, and creation of Alistipes onderdonkii subsp. onderdonkii subsp. nov.</title>
        <authorList>
            <person name="Sakamoto M."/>
            <person name="Ikeyama N."/>
            <person name="Ogata Y."/>
            <person name="Suda W."/>
            <person name="Iino T."/>
            <person name="Hattori M."/>
            <person name="Ohkuma M."/>
        </authorList>
    </citation>
    <scope>NUCLEOTIDE SEQUENCE [LARGE SCALE GENOMIC DNA]</scope>
    <source>
        <strain evidence="6">5CPEGH6</strain>
    </source>
</reference>
<comment type="PTM">
    <text evidence="3">The conversion to 3-oxoalanine (also known as C-formylglycine, FGly), of a serine or cysteine residue in prokaryotes and of a cysteine residue in eukaryotes, is critical for catalytic activity.</text>
</comment>
<keyword evidence="6" id="KW-1185">Reference proteome</keyword>
<dbReference type="RefSeq" id="WP_141428355.1">
    <property type="nucleotide sequence ID" value="NZ_AP019736.1"/>
</dbReference>
<proteinExistence type="inferred from homology"/>
<dbReference type="PROSITE" id="PS00149">
    <property type="entry name" value="SULFATASE_2"/>
    <property type="match status" value="1"/>
</dbReference>
<dbReference type="PROSITE" id="PS00523">
    <property type="entry name" value="SULFATASE_1"/>
    <property type="match status" value="1"/>
</dbReference>
<evidence type="ECO:0000313" key="5">
    <source>
        <dbReference type="EMBL" id="BBL06542.1"/>
    </source>
</evidence>
<organism evidence="5 6">
    <name type="scientific">Alistipes dispar</name>
    <dbReference type="NCBI Taxonomy" id="2585119"/>
    <lineage>
        <taxon>Bacteria</taxon>
        <taxon>Pseudomonadati</taxon>
        <taxon>Bacteroidota</taxon>
        <taxon>Bacteroidia</taxon>
        <taxon>Bacteroidales</taxon>
        <taxon>Rikenellaceae</taxon>
        <taxon>Alistipes</taxon>
    </lineage>
</organism>
<gene>
    <name evidence="5" type="ORF">A5CPEGH6_11800</name>
</gene>
<dbReference type="Proteomes" id="UP000319374">
    <property type="component" value="Chromosome"/>
</dbReference>
<name>A0A4Y1X0J0_9BACT</name>
<dbReference type="CDD" id="cd16143">
    <property type="entry name" value="ARS_like"/>
    <property type="match status" value="1"/>
</dbReference>
<dbReference type="InterPro" id="IPR024607">
    <property type="entry name" value="Sulfatase_CS"/>
</dbReference>
<dbReference type="Gene3D" id="3.40.720.10">
    <property type="entry name" value="Alkaline Phosphatase, subunit A"/>
    <property type="match status" value="1"/>
</dbReference>
<keyword evidence="2" id="KW-0378">Hydrolase</keyword>